<keyword evidence="7" id="KW-0560">Oxidoreductase</keyword>
<name>A0ABV4CJN5_9PSEU</name>
<protein>
    <submittedName>
        <fullName evidence="7">NAD(P)/FAD-dependent oxidoreductase</fullName>
        <ecNumber evidence="7">1.-.-.-</ecNumber>
    </submittedName>
</protein>
<dbReference type="Proteomes" id="UP001564626">
    <property type="component" value="Unassembled WGS sequence"/>
</dbReference>
<dbReference type="GO" id="GO:0016491">
    <property type="term" value="F:oxidoreductase activity"/>
    <property type="evidence" value="ECO:0007669"/>
    <property type="project" value="UniProtKB-KW"/>
</dbReference>
<organism evidence="7 8">
    <name type="scientific">Saccharopolyspora cebuensis</name>
    <dbReference type="NCBI Taxonomy" id="418759"/>
    <lineage>
        <taxon>Bacteria</taxon>
        <taxon>Bacillati</taxon>
        <taxon>Actinomycetota</taxon>
        <taxon>Actinomycetes</taxon>
        <taxon>Pseudonocardiales</taxon>
        <taxon>Pseudonocardiaceae</taxon>
        <taxon>Saccharopolyspora</taxon>
    </lineage>
</organism>
<dbReference type="InterPro" id="IPR004099">
    <property type="entry name" value="Pyr_nucl-diS_OxRdtase_dimer"/>
</dbReference>
<dbReference type="InterPro" id="IPR036188">
    <property type="entry name" value="FAD/NAD-bd_sf"/>
</dbReference>
<evidence type="ECO:0000259" key="5">
    <source>
        <dbReference type="Pfam" id="PF02852"/>
    </source>
</evidence>
<dbReference type="PANTHER" id="PTHR43014:SF2">
    <property type="entry name" value="MERCURIC REDUCTASE"/>
    <property type="match status" value="1"/>
</dbReference>
<dbReference type="InterPro" id="IPR016156">
    <property type="entry name" value="FAD/NAD-linked_Rdtase_dimer_sf"/>
</dbReference>
<feature type="domain" description="Pyridine nucleotide-disulphide oxidoreductase dimerisation" evidence="5">
    <location>
        <begin position="322"/>
        <end position="434"/>
    </location>
</feature>
<dbReference type="PRINTS" id="PR00368">
    <property type="entry name" value="FADPNR"/>
</dbReference>
<dbReference type="PRINTS" id="PR00411">
    <property type="entry name" value="PNDRDTASEI"/>
</dbReference>
<keyword evidence="4" id="KW-0274">FAD</keyword>
<keyword evidence="8" id="KW-1185">Reference proteome</keyword>
<evidence type="ECO:0000256" key="1">
    <source>
        <dbReference type="ARBA" id="ARBA00001974"/>
    </source>
</evidence>
<dbReference type="RefSeq" id="WP_369775068.1">
    <property type="nucleotide sequence ID" value="NZ_JBGEHV010000034.1"/>
</dbReference>
<dbReference type="Gene3D" id="3.50.50.60">
    <property type="entry name" value="FAD/NAD(P)-binding domain"/>
    <property type="match status" value="2"/>
</dbReference>
<dbReference type="PIRSF" id="PIRSF000350">
    <property type="entry name" value="Mercury_reductase_MerA"/>
    <property type="match status" value="1"/>
</dbReference>
<comment type="cofactor">
    <cofactor evidence="1">
        <name>FAD</name>
        <dbReference type="ChEBI" id="CHEBI:57692"/>
    </cofactor>
</comment>
<dbReference type="SUPFAM" id="SSF55424">
    <property type="entry name" value="FAD/NAD-linked reductases, dimerisation (C-terminal) domain"/>
    <property type="match status" value="1"/>
</dbReference>
<dbReference type="SUPFAM" id="SSF51905">
    <property type="entry name" value="FAD/NAD(P)-binding domain"/>
    <property type="match status" value="1"/>
</dbReference>
<dbReference type="Gene3D" id="3.30.390.30">
    <property type="match status" value="1"/>
</dbReference>
<dbReference type="PANTHER" id="PTHR43014">
    <property type="entry name" value="MERCURIC REDUCTASE"/>
    <property type="match status" value="1"/>
</dbReference>
<proteinExistence type="inferred from homology"/>
<dbReference type="InterPro" id="IPR023753">
    <property type="entry name" value="FAD/NAD-binding_dom"/>
</dbReference>
<feature type="domain" description="FAD/NAD(P)-binding" evidence="6">
    <location>
        <begin position="5"/>
        <end position="301"/>
    </location>
</feature>
<comment type="caution">
    <text evidence="7">The sequence shown here is derived from an EMBL/GenBank/DDBJ whole genome shotgun (WGS) entry which is preliminary data.</text>
</comment>
<dbReference type="Pfam" id="PF07992">
    <property type="entry name" value="Pyr_redox_2"/>
    <property type="match status" value="1"/>
</dbReference>
<evidence type="ECO:0000259" key="6">
    <source>
        <dbReference type="Pfam" id="PF07992"/>
    </source>
</evidence>
<dbReference type="Pfam" id="PF02852">
    <property type="entry name" value="Pyr_redox_dim"/>
    <property type="match status" value="1"/>
</dbReference>
<evidence type="ECO:0000256" key="4">
    <source>
        <dbReference type="ARBA" id="ARBA00022827"/>
    </source>
</evidence>
<dbReference type="EC" id="1.-.-.-" evidence="7"/>
<evidence type="ECO:0000313" key="7">
    <source>
        <dbReference type="EMBL" id="MEY8041314.1"/>
    </source>
</evidence>
<gene>
    <name evidence="7" type="ORF">AB8O55_18075</name>
</gene>
<evidence type="ECO:0000313" key="8">
    <source>
        <dbReference type="Proteomes" id="UP001564626"/>
    </source>
</evidence>
<comment type="similarity">
    <text evidence="2">Belongs to the class-I pyridine nucleotide-disulfide oxidoreductase family.</text>
</comment>
<reference evidence="7 8" key="1">
    <citation type="submission" date="2024-08" db="EMBL/GenBank/DDBJ databases">
        <title>Genome mining of Saccharopolyspora cebuensis PGLac3 from Nigerian medicinal plant.</title>
        <authorList>
            <person name="Ezeobiora C.E."/>
            <person name="Igbokwe N.H."/>
            <person name="Amin D.H."/>
            <person name="Mendie U.E."/>
        </authorList>
    </citation>
    <scope>NUCLEOTIDE SEQUENCE [LARGE SCALE GENOMIC DNA]</scope>
    <source>
        <strain evidence="7 8">PGLac3</strain>
    </source>
</reference>
<sequence>MPDSDVIVLGGGAAGLAAASTARRAGLRVVLVSDGEPGGDCTFNGCVPSKTLLHAAASGMSFGDALARVRRTVSRVAATENDDILRQQGIEVVRGRARFSSARTVSVDGRRMTARRIVIATGARPAVPPIPGLDRVPLLTTESVFDQAEAPGSLAVLGAGAVGCELAQAFARLGVEVTVVETEPGVLPGLDPEASAALSDALTEDGVRLRTGTTARAAGRDGRQVRLDLDDGETVRADRLLVATGRRPDTHDLALNSVGVRTDERDFVLVDRHMATSARGISAAGDVTGLFPHTHGAYAMGRIAVTAGLRRTRRPAFEPSSIPLVVFTEPEVAVVGTAEHDLAGISARAAYLPMTEVDRAITAADPRGFVKLLAGPRRLLGNVGGGRVLGATIVAERAGEMIHEPALAMRTGMFTGRLAQAVHAYPTWSLAIQQTAAQFVGGHAGRVARTIRT</sequence>
<dbReference type="EMBL" id="JBGEHV010000034">
    <property type="protein sequence ID" value="MEY8041314.1"/>
    <property type="molecule type" value="Genomic_DNA"/>
</dbReference>
<dbReference type="InterPro" id="IPR001100">
    <property type="entry name" value="Pyr_nuc-diS_OxRdtase"/>
</dbReference>
<evidence type="ECO:0000256" key="2">
    <source>
        <dbReference type="ARBA" id="ARBA00007532"/>
    </source>
</evidence>
<evidence type="ECO:0000256" key="3">
    <source>
        <dbReference type="ARBA" id="ARBA00022630"/>
    </source>
</evidence>
<keyword evidence="3" id="KW-0285">Flavoprotein</keyword>
<accession>A0ABV4CJN5</accession>